<evidence type="ECO:0000313" key="2">
    <source>
        <dbReference type="EMBL" id="EOX99257.1"/>
    </source>
</evidence>
<organism evidence="2 3">
    <name type="scientific">Theobroma cacao</name>
    <name type="common">Cacao</name>
    <name type="synonym">Cocoa</name>
    <dbReference type="NCBI Taxonomy" id="3641"/>
    <lineage>
        <taxon>Eukaryota</taxon>
        <taxon>Viridiplantae</taxon>
        <taxon>Streptophyta</taxon>
        <taxon>Embryophyta</taxon>
        <taxon>Tracheophyta</taxon>
        <taxon>Spermatophyta</taxon>
        <taxon>Magnoliopsida</taxon>
        <taxon>eudicotyledons</taxon>
        <taxon>Gunneridae</taxon>
        <taxon>Pentapetalae</taxon>
        <taxon>rosids</taxon>
        <taxon>malvids</taxon>
        <taxon>Malvales</taxon>
        <taxon>Malvaceae</taxon>
        <taxon>Byttnerioideae</taxon>
        <taxon>Theobroma</taxon>
    </lineage>
</organism>
<evidence type="ECO:0000256" key="1">
    <source>
        <dbReference type="SAM" id="MobiDB-lite"/>
    </source>
</evidence>
<evidence type="ECO:0000313" key="3">
    <source>
        <dbReference type="Proteomes" id="UP000026915"/>
    </source>
</evidence>
<feature type="compositionally biased region" description="Acidic residues" evidence="1">
    <location>
        <begin position="65"/>
        <end position="74"/>
    </location>
</feature>
<proteinExistence type="predicted"/>
<sequence>MQEVMKQVLEQLDGVLDMRLQHLFRCMGFQVPCPSYLRVNLTGDANDEENPKDNDDDSMGAIPMDDSDYVEDVGDGVNGEYDV</sequence>
<keyword evidence="3" id="KW-1185">Reference proteome</keyword>
<reference evidence="2 3" key="1">
    <citation type="journal article" date="2013" name="Genome Biol.">
        <title>The genome sequence of the most widely cultivated cacao type and its use to identify candidate genes regulating pod color.</title>
        <authorList>
            <person name="Motamayor J.C."/>
            <person name="Mockaitis K."/>
            <person name="Schmutz J."/>
            <person name="Haiminen N."/>
            <person name="Iii D.L."/>
            <person name="Cornejo O."/>
            <person name="Findley S.D."/>
            <person name="Zheng P."/>
            <person name="Utro F."/>
            <person name="Royaert S."/>
            <person name="Saski C."/>
            <person name="Jenkins J."/>
            <person name="Podicheti R."/>
            <person name="Zhao M."/>
            <person name="Scheffler B.E."/>
            <person name="Stack J.C."/>
            <person name="Feltus F.A."/>
            <person name="Mustiga G.M."/>
            <person name="Amores F."/>
            <person name="Phillips W."/>
            <person name="Marelli J.P."/>
            <person name="May G.D."/>
            <person name="Shapiro H."/>
            <person name="Ma J."/>
            <person name="Bustamante C.D."/>
            <person name="Schnell R.J."/>
            <person name="Main D."/>
            <person name="Gilbert D."/>
            <person name="Parida L."/>
            <person name="Kuhn D.N."/>
        </authorList>
    </citation>
    <scope>NUCLEOTIDE SEQUENCE [LARGE SCALE GENOMIC DNA]</scope>
    <source>
        <strain evidence="3">cv. Matina 1-6</strain>
    </source>
</reference>
<feature type="region of interest" description="Disordered" evidence="1">
    <location>
        <begin position="42"/>
        <end position="83"/>
    </location>
</feature>
<protein>
    <submittedName>
        <fullName evidence="2">Uncharacterized protein</fullName>
    </submittedName>
</protein>
<dbReference type="AlphaFoldDB" id="A0A061E3R7"/>
<dbReference type="HOGENOM" id="CLU_2547151_0_0_1"/>
<dbReference type="Gramene" id="EOX99257">
    <property type="protein sequence ID" value="EOX99257"/>
    <property type="gene ID" value="TCM_007854"/>
</dbReference>
<dbReference type="InParanoid" id="A0A061E3R7"/>
<feature type="compositionally biased region" description="Acidic residues" evidence="1">
    <location>
        <begin position="45"/>
        <end position="58"/>
    </location>
</feature>
<accession>A0A061E3R7</accession>
<dbReference type="EMBL" id="CM001880">
    <property type="protein sequence ID" value="EOX99257.1"/>
    <property type="molecule type" value="Genomic_DNA"/>
</dbReference>
<name>A0A061E3R7_THECC</name>
<gene>
    <name evidence="2" type="ORF">TCM_007854</name>
</gene>
<dbReference type="Proteomes" id="UP000026915">
    <property type="component" value="Chromosome 2"/>
</dbReference>